<dbReference type="RefSeq" id="WP_007247110.1">
    <property type="nucleotide sequence ID" value="NZ_JYHK01000005.1"/>
</dbReference>
<dbReference type="SMART" id="SM01321">
    <property type="entry name" value="Y1_Tnp"/>
    <property type="match status" value="1"/>
</dbReference>
<evidence type="ECO:0000313" key="2">
    <source>
        <dbReference type="EMBL" id="KPZ15918.1"/>
    </source>
</evidence>
<proteinExistence type="predicted"/>
<dbReference type="AlphaFoldDB" id="A0A0Q0E3H8"/>
<evidence type="ECO:0000313" key="3">
    <source>
        <dbReference type="Proteomes" id="UP000050317"/>
    </source>
</evidence>
<dbReference type="Pfam" id="PF01797">
    <property type="entry name" value="Y1_Tnp"/>
    <property type="match status" value="1"/>
</dbReference>
<dbReference type="NCBIfam" id="NF047646">
    <property type="entry name" value="REP_Tyr_transpos"/>
    <property type="match status" value="1"/>
</dbReference>
<dbReference type="GO" id="GO:0043565">
    <property type="term" value="F:sequence-specific DNA binding"/>
    <property type="evidence" value="ECO:0007669"/>
    <property type="project" value="TreeGrafter"/>
</dbReference>
<dbReference type="PANTHER" id="PTHR36966:SF1">
    <property type="entry name" value="REP-ASSOCIATED TYROSINE TRANSPOSASE"/>
    <property type="match status" value="1"/>
</dbReference>
<dbReference type="EMBL" id="LJRR01000213">
    <property type="protein sequence ID" value="KPZ15918.1"/>
    <property type="molecule type" value="Genomic_DNA"/>
</dbReference>
<dbReference type="InterPro" id="IPR052715">
    <property type="entry name" value="RAYT_transposase"/>
</dbReference>
<comment type="caution">
    <text evidence="2">The sequence shown here is derived from an EMBL/GenBank/DDBJ whole genome shotgun (WGS) entry which is preliminary data.</text>
</comment>
<dbReference type="GO" id="GO:0004803">
    <property type="term" value="F:transposase activity"/>
    <property type="evidence" value="ECO:0007669"/>
    <property type="project" value="InterPro"/>
</dbReference>
<accession>A0A0Q0E3H8</accession>
<dbReference type="PANTHER" id="PTHR36966">
    <property type="entry name" value="REP-ASSOCIATED TYROSINE TRANSPOSASE"/>
    <property type="match status" value="1"/>
</dbReference>
<dbReference type="PATRIC" id="fig|251703.9.peg.4264"/>
<dbReference type="SUPFAM" id="SSF143422">
    <property type="entry name" value="Transposase IS200-like"/>
    <property type="match status" value="1"/>
</dbReference>
<feature type="domain" description="Transposase IS200-like" evidence="1">
    <location>
        <begin position="17"/>
        <end position="131"/>
    </location>
</feature>
<sequence>MHVYSASKRLRTGRYSAIGQIYMVTSVTRGREPVFADVRLGRLLVRELRRCEEQELVKSLAWVVMPDHFHWLFELKKNSLPMLIQQLKARSSIAIGKIRAHPDTLWQSGYHDQAVRNEQNMVGLARYIVANPLRAGLVKKIGDYPLWDAIWI</sequence>
<dbReference type="Proteomes" id="UP000050317">
    <property type="component" value="Unassembled WGS sequence"/>
</dbReference>
<dbReference type="InterPro" id="IPR036515">
    <property type="entry name" value="Transposase_17_sf"/>
</dbReference>
<reference evidence="2 3" key="1">
    <citation type="submission" date="2015-09" db="EMBL/GenBank/DDBJ databases">
        <title>Genome announcement of multiple Pseudomonas syringae strains.</title>
        <authorList>
            <person name="Thakur S."/>
            <person name="Wang P.W."/>
            <person name="Gong Y."/>
            <person name="Weir B.S."/>
            <person name="Guttman D.S."/>
        </authorList>
    </citation>
    <scope>NUCLEOTIDE SEQUENCE [LARGE SCALE GENOMIC DNA]</scope>
    <source>
        <strain evidence="2 3">ICMP3963</strain>
    </source>
</reference>
<dbReference type="Gene3D" id="3.30.70.1290">
    <property type="entry name" value="Transposase IS200-like"/>
    <property type="match status" value="1"/>
</dbReference>
<dbReference type="InterPro" id="IPR002686">
    <property type="entry name" value="Transposase_17"/>
</dbReference>
<dbReference type="GeneID" id="1181870"/>
<gene>
    <name evidence="2" type="ORF">ALO40_100864</name>
</gene>
<organism evidence="2 3">
    <name type="scientific">Pseudomonas syringae pv. viburni</name>
    <dbReference type="NCBI Taxonomy" id="251703"/>
    <lineage>
        <taxon>Bacteria</taxon>
        <taxon>Pseudomonadati</taxon>
        <taxon>Pseudomonadota</taxon>
        <taxon>Gammaproteobacteria</taxon>
        <taxon>Pseudomonadales</taxon>
        <taxon>Pseudomonadaceae</taxon>
        <taxon>Pseudomonas</taxon>
    </lineage>
</organism>
<protein>
    <submittedName>
        <fullName evidence="2">Transposase</fullName>
    </submittedName>
</protein>
<evidence type="ECO:0000259" key="1">
    <source>
        <dbReference type="SMART" id="SM01321"/>
    </source>
</evidence>
<name>A0A0Q0E3H8_9PSED</name>
<dbReference type="GO" id="GO:0006313">
    <property type="term" value="P:DNA transposition"/>
    <property type="evidence" value="ECO:0007669"/>
    <property type="project" value="InterPro"/>
</dbReference>